<dbReference type="AlphaFoldDB" id="M0H8X1"/>
<gene>
    <name evidence="2" type="ORF">C453_18325</name>
</gene>
<sequence length="300" mass="32168">MKYHRHKPTTVSPPDGRTPPLSVVSWSRDDTDRWETVFNYSFAGFFGGLLLLGVLLLLVVTPSAVLDGDIGHLLFPFLALLFGGPFSLVTISVAASEDSLDELFPVIDAYRLKPLLVASVVGAVAFVLAGFFPPLFYGYLVGFVGLAVFISFRQTAGTLDVADATLSVPKMKDSERVYDLDGLQSVTTHRLGEHVVFRFRFDGSRSLTGPSWLVVPADRAGEVHAGLTQLTGRETESSNVSPAAASVLGLFGVGTLALAVGLFVVFQTASDSGRVALGYMVAVLAFFGVLFLFVAVRSQR</sequence>
<evidence type="ECO:0000313" key="3">
    <source>
        <dbReference type="Proteomes" id="UP000011612"/>
    </source>
</evidence>
<organism evidence="2 3">
    <name type="scientific">Haloferax elongans ATCC BAA-1513</name>
    <dbReference type="NCBI Taxonomy" id="1230453"/>
    <lineage>
        <taxon>Archaea</taxon>
        <taxon>Methanobacteriati</taxon>
        <taxon>Methanobacteriota</taxon>
        <taxon>Stenosarchaea group</taxon>
        <taxon>Halobacteria</taxon>
        <taxon>Halobacteriales</taxon>
        <taxon>Haloferacaceae</taxon>
        <taxon>Haloferax</taxon>
    </lineage>
</organism>
<feature type="transmembrane region" description="Helical" evidence="1">
    <location>
        <begin position="276"/>
        <end position="296"/>
    </location>
</feature>
<dbReference type="Proteomes" id="UP000011612">
    <property type="component" value="Unassembled WGS sequence"/>
</dbReference>
<name>M0H8X1_HALEO</name>
<reference evidence="2 3" key="1">
    <citation type="journal article" date="2014" name="PLoS Genet.">
        <title>Phylogenetically driven sequencing of extremely halophilic archaea reveals strategies for static and dynamic osmo-response.</title>
        <authorList>
            <person name="Becker E.A."/>
            <person name="Seitzer P.M."/>
            <person name="Tritt A."/>
            <person name="Larsen D."/>
            <person name="Krusor M."/>
            <person name="Yao A.I."/>
            <person name="Wu D."/>
            <person name="Madern D."/>
            <person name="Eisen J.A."/>
            <person name="Darling A.E."/>
            <person name="Facciotti M.T."/>
        </authorList>
    </citation>
    <scope>NUCLEOTIDE SEQUENCE [LARGE SCALE GENOMIC DNA]</scope>
    <source>
        <strain evidence="2 3">ATCC BAA-1513</strain>
    </source>
</reference>
<evidence type="ECO:0000313" key="2">
    <source>
        <dbReference type="EMBL" id="ELZ80920.1"/>
    </source>
</evidence>
<keyword evidence="3" id="KW-1185">Reference proteome</keyword>
<feature type="transmembrane region" description="Helical" evidence="1">
    <location>
        <begin position="243"/>
        <end position="264"/>
    </location>
</feature>
<dbReference type="STRING" id="1230453.C453_18325"/>
<proteinExistence type="predicted"/>
<accession>M0H8X1</accession>
<dbReference type="EMBL" id="AOLK01000024">
    <property type="protein sequence ID" value="ELZ80920.1"/>
    <property type="molecule type" value="Genomic_DNA"/>
</dbReference>
<feature type="transmembrane region" description="Helical" evidence="1">
    <location>
        <begin position="73"/>
        <end position="95"/>
    </location>
</feature>
<feature type="transmembrane region" description="Helical" evidence="1">
    <location>
        <begin position="37"/>
        <end position="61"/>
    </location>
</feature>
<keyword evidence="1" id="KW-0812">Transmembrane</keyword>
<dbReference type="PATRIC" id="fig|1230453.4.peg.3646"/>
<protein>
    <submittedName>
        <fullName evidence="2">Uncharacterized protein</fullName>
    </submittedName>
</protein>
<comment type="caution">
    <text evidence="2">The sequence shown here is derived from an EMBL/GenBank/DDBJ whole genome shotgun (WGS) entry which is preliminary data.</text>
</comment>
<feature type="transmembrane region" description="Helical" evidence="1">
    <location>
        <begin position="115"/>
        <end position="133"/>
    </location>
</feature>
<evidence type="ECO:0000256" key="1">
    <source>
        <dbReference type="SAM" id="Phobius"/>
    </source>
</evidence>
<keyword evidence="1" id="KW-0472">Membrane</keyword>
<keyword evidence="1" id="KW-1133">Transmembrane helix</keyword>
<feature type="transmembrane region" description="Helical" evidence="1">
    <location>
        <begin position="139"/>
        <end position="162"/>
    </location>
</feature>